<name>A0A8D5ZLY8_9BACL</name>
<evidence type="ECO:0000313" key="3">
    <source>
        <dbReference type="EMBL" id="BCU81090.1"/>
    </source>
</evidence>
<dbReference type="SUPFAM" id="SSF52833">
    <property type="entry name" value="Thioredoxin-like"/>
    <property type="match status" value="1"/>
</dbReference>
<dbReference type="SMART" id="SM00135">
    <property type="entry name" value="LY"/>
    <property type="match status" value="3"/>
</dbReference>
<proteinExistence type="predicted"/>
<dbReference type="InterPro" id="IPR013766">
    <property type="entry name" value="Thioredoxin_domain"/>
</dbReference>
<dbReference type="KEGG" id="pabs:JIR001_08730"/>
<evidence type="ECO:0000313" key="4">
    <source>
        <dbReference type="Proteomes" id="UP000677436"/>
    </source>
</evidence>
<dbReference type="PROSITE" id="PS51352">
    <property type="entry name" value="THIOREDOXIN_2"/>
    <property type="match status" value="1"/>
</dbReference>
<dbReference type="InterPro" id="IPR036249">
    <property type="entry name" value="Thioredoxin-like_sf"/>
</dbReference>
<gene>
    <name evidence="3" type="ORF">JIR001_08730</name>
</gene>
<reference evidence="3" key="1">
    <citation type="journal article" date="2013" name="Int. J. Syst. Evol. Microbiol.">
        <title>Polycladomyces abyssicola gen. nov., sp. nov., a thermophilic filamentous bacterium isolated from hemipelagic sediment.</title>
        <authorList>
            <person name="Tsubouchi T."/>
            <person name="Shimane Y."/>
            <person name="Mori K."/>
            <person name="Usui K."/>
            <person name="Hiraki T."/>
            <person name="Tame A."/>
            <person name="Uematsu K."/>
            <person name="Maruyama T."/>
            <person name="Hatada Y."/>
        </authorList>
    </citation>
    <scope>NUCLEOTIDE SEQUENCE</scope>
    <source>
        <strain evidence="3">JIR-001</strain>
    </source>
</reference>
<dbReference type="Pfam" id="PF13905">
    <property type="entry name" value="Thioredoxin_8"/>
    <property type="match status" value="1"/>
</dbReference>
<keyword evidence="1" id="KW-0677">Repeat</keyword>
<dbReference type="SUPFAM" id="SSF63825">
    <property type="entry name" value="YWTD domain"/>
    <property type="match status" value="1"/>
</dbReference>
<evidence type="ECO:0000256" key="1">
    <source>
        <dbReference type="ARBA" id="ARBA00022737"/>
    </source>
</evidence>
<dbReference type="Proteomes" id="UP000677436">
    <property type="component" value="Chromosome"/>
</dbReference>
<sequence length="491" mass="54695">MVRAPEFPKDGIWLNTNRPLSLEALRGHVVLLDFWTYCCINCIHVLPDLAYLEKKYEAEPFVVIGVHSAKFHNERDPENIQNAIARYEIEHPVYVDSDHRVWDTYAVNAWPTFILIGADGRVVAKGSGEGLREALDRHIGQALADARDRGILADRKMDIRRPPIPEHPLSFPGKLDLHPTTGHLFVTDSNHNRILELKVNGNRAQIVQTIGSGQIGAEDGDFDTATFYRPQGLAVTDRFIYVCDTENHMIRRLDLASRKVETLAGTGEQASWGATGGHGPTTPLNSPWDCTVVGDQLLIAMAGPHQLWKLDLTTRQVEVFAGSGWENIVDGPAERAQLAQPSGIAHDGERLYFADSEVSALRTCDLQTGEVRTLIGRGLFVFGLKDGDFDSALLQHPLGVDVAGDRVYIADTYNHAIRVAHLPTQRIETLIARSEATTCRIGDEACEELPLNEPNDVLFHENKLYITDTNNHLLRVFDLTTRKLDTLELVE</sequence>
<reference evidence="3" key="2">
    <citation type="journal article" date="2021" name="Microbiol. Resour. Announc.">
        <title>Complete Genome Sequence of Polycladomyces abyssicola JIR-001T, Isolated from Hemipelagic Sediment in Deep Seawater.</title>
        <authorList>
            <person name="Tsubouchi T."/>
            <person name="Kaneko Y."/>
        </authorList>
    </citation>
    <scope>NUCLEOTIDE SEQUENCE</scope>
    <source>
        <strain evidence="3">JIR-001</strain>
    </source>
</reference>
<dbReference type="PANTHER" id="PTHR46388">
    <property type="entry name" value="NHL REPEAT-CONTAINING PROTEIN 2"/>
    <property type="match status" value="1"/>
</dbReference>
<dbReference type="RefSeq" id="WP_212774373.1">
    <property type="nucleotide sequence ID" value="NZ_AP024601.1"/>
</dbReference>
<dbReference type="AlphaFoldDB" id="A0A8D5ZLY8"/>
<keyword evidence="4" id="KW-1185">Reference proteome</keyword>
<dbReference type="InterPro" id="IPR011042">
    <property type="entry name" value="6-blade_b-propeller_TolB-like"/>
</dbReference>
<dbReference type="Gene3D" id="3.40.30.10">
    <property type="entry name" value="Glutaredoxin"/>
    <property type="match status" value="1"/>
</dbReference>
<accession>A0A8D5ZLY8</accession>
<dbReference type="Pfam" id="PF01436">
    <property type="entry name" value="NHL"/>
    <property type="match status" value="2"/>
</dbReference>
<dbReference type="PANTHER" id="PTHR46388:SF2">
    <property type="entry name" value="NHL REPEAT-CONTAINING PROTEIN 2"/>
    <property type="match status" value="1"/>
</dbReference>
<evidence type="ECO:0000259" key="2">
    <source>
        <dbReference type="PROSITE" id="PS51352"/>
    </source>
</evidence>
<organism evidence="3 4">
    <name type="scientific">Polycladomyces abyssicola</name>
    <dbReference type="NCBI Taxonomy" id="1125966"/>
    <lineage>
        <taxon>Bacteria</taxon>
        <taxon>Bacillati</taxon>
        <taxon>Bacillota</taxon>
        <taxon>Bacilli</taxon>
        <taxon>Bacillales</taxon>
        <taxon>Thermoactinomycetaceae</taxon>
        <taxon>Polycladomyces</taxon>
    </lineage>
</organism>
<dbReference type="Gene3D" id="2.120.10.30">
    <property type="entry name" value="TolB, C-terminal domain"/>
    <property type="match status" value="2"/>
</dbReference>
<dbReference type="InterPro" id="IPR000033">
    <property type="entry name" value="LDLR_classB_rpt"/>
</dbReference>
<dbReference type="InterPro" id="IPR001258">
    <property type="entry name" value="NHL_repeat"/>
</dbReference>
<protein>
    <recommendedName>
        <fullName evidence="2">Thioredoxin domain-containing protein</fullName>
    </recommendedName>
</protein>
<feature type="domain" description="Thioredoxin" evidence="2">
    <location>
        <begin position="1"/>
        <end position="144"/>
    </location>
</feature>
<dbReference type="InterPro" id="IPR012336">
    <property type="entry name" value="Thioredoxin-like_fold"/>
</dbReference>
<dbReference type="EMBL" id="AP024601">
    <property type="protein sequence ID" value="BCU81090.1"/>
    <property type="molecule type" value="Genomic_DNA"/>
</dbReference>